<dbReference type="Pfam" id="PF16033">
    <property type="entry name" value="DUF4789"/>
    <property type="match status" value="2"/>
</dbReference>
<evidence type="ECO:0000259" key="2">
    <source>
        <dbReference type="Pfam" id="PF16033"/>
    </source>
</evidence>
<keyword evidence="4" id="KW-1185">Reference proteome</keyword>
<evidence type="ECO:0000313" key="4">
    <source>
        <dbReference type="Proteomes" id="UP001162164"/>
    </source>
</evidence>
<gene>
    <name evidence="3" type="ORF">NQ317_006073</name>
</gene>
<dbReference type="InterPro" id="IPR031993">
    <property type="entry name" value="DUF4789"/>
</dbReference>
<organism evidence="3 4">
    <name type="scientific">Molorchus minor</name>
    <dbReference type="NCBI Taxonomy" id="1323400"/>
    <lineage>
        <taxon>Eukaryota</taxon>
        <taxon>Metazoa</taxon>
        <taxon>Ecdysozoa</taxon>
        <taxon>Arthropoda</taxon>
        <taxon>Hexapoda</taxon>
        <taxon>Insecta</taxon>
        <taxon>Pterygota</taxon>
        <taxon>Neoptera</taxon>
        <taxon>Endopterygota</taxon>
        <taxon>Coleoptera</taxon>
        <taxon>Polyphaga</taxon>
        <taxon>Cucujiformia</taxon>
        <taxon>Chrysomeloidea</taxon>
        <taxon>Cerambycidae</taxon>
        <taxon>Lamiinae</taxon>
        <taxon>Monochamini</taxon>
        <taxon>Molorchus</taxon>
    </lineage>
</organism>
<proteinExistence type="predicted"/>
<sequence>MNSQSLVSHLLRNFFNFFQSWLIPVKLFLLLLQPETQGAVMAPPWADPKLNPCATQPRGWQLLFWPPDGKCYRIFKIGHPCPEGMELSPMTTKPDKQLSAECRCPPQTAQSARDGKCYGLFSLGNCAVGYYFGPDKQYKSANSKRQWGVCKQLKPCVSSSWIYWPKTERCYQKFTRGPCIKGQLLTVDQESKIPACRCDDREELNEYRHVNGQCYQHFTKGPCQEKGHLFLPDRTCGCHSFLPHFHENSQQCFELESIGPCAQGQTYQLHSETRRASCHCRPHYIPYQNATACYRPYTRGPCPLNHILINTTTCIEQPCQRGHLYFPAEDRCFRIGSRGPCPKDLVVSFDFNTRPSVDGVSYNGVCTCRNKDCDVESAVTVRCDRSKGLVRYSNECHKMYTQGPCPRGSWLVPGRQGKEELYTDSGGEERQAACECIPGYLRTVRTSEDKSVTVCLSPTVALAEYSGRNVTSVAQVLRVK</sequence>
<accession>A0ABQ9K3H1</accession>
<dbReference type="PANTHER" id="PTHR21177:SF7">
    <property type="entry name" value="GH11627P"/>
    <property type="match status" value="1"/>
</dbReference>
<feature type="chain" id="PRO_5045317739" description="DUF4789 domain-containing protein" evidence="1">
    <location>
        <begin position="39"/>
        <end position="480"/>
    </location>
</feature>
<comment type="caution">
    <text evidence="3">The sequence shown here is derived from an EMBL/GenBank/DDBJ whole genome shotgun (WGS) entry which is preliminary data.</text>
</comment>
<feature type="domain" description="DUF4789" evidence="2">
    <location>
        <begin position="271"/>
        <end position="320"/>
    </location>
</feature>
<protein>
    <recommendedName>
        <fullName evidence="2">DUF4789 domain-containing protein</fullName>
    </recommendedName>
</protein>
<evidence type="ECO:0000313" key="3">
    <source>
        <dbReference type="EMBL" id="KAJ8984611.1"/>
    </source>
</evidence>
<evidence type="ECO:0000256" key="1">
    <source>
        <dbReference type="SAM" id="SignalP"/>
    </source>
</evidence>
<feature type="signal peptide" evidence="1">
    <location>
        <begin position="1"/>
        <end position="38"/>
    </location>
</feature>
<dbReference type="Proteomes" id="UP001162164">
    <property type="component" value="Unassembled WGS sequence"/>
</dbReference>
<feature type="domain" description="DUF4789" evidence="2">
    <location>
        <begin position="142"/>
        <end position="197"/>
    </location>
</feature>
<name>A0ABQ9K3H1_9CUCU</name>
<reference evidence="3" key="1">
    <citation type="journal article" date="2023" name="Insect Mol. Biol.">
        <title>Genome sequencing provides insights into the evolution of gene families encoding plant cell wall-degrading enzymes in longhorned beetles.</title>
        <authorList>
            <person name="Shin N.R."/>
            <person name="Okamura Y."/>
            <person name="Kirsch R."/>
            <person name="Pauchet Y."/>
        </authorList>
    </citation>
    <scope>NUCLEOTIDE SEQUENCE</scope>
    <source>
        <strain evidence="3">MMC_N1</strain>
    </source>
</reference>
<dbReference type="EMBL" id="JAPWTJ010000031">
    <property type="protein sequence ID" value="KAJ8984611.1"/>
    <property type="molecule type" value="Genomic_DNA"/>
</dbReference>
<dbReference type="PANTHER" id="PTHR21177">
    <property type="entry name" value="IP06524P-RELATED"/>
    <property type="match status" value="1"/>
</dbReference>
<keyword evidence="1" id="KW-0732">Signal</keyword>